<keyword evidence="4 9" id="KW-0645">Protease</keyword>
<dbReference type="PANTHER" id="PTHR12419">
    <property type="entry name" value="OTU DOMAIN CONTAINING PROTEIN"/>
    <property type="match status" value="1"/>
</dbReference>
<keyword evidence="6" id="KW-0378">Hydrolase</keyword>
<feature type="region of interest" description="Disordered" evidence="7">
    <location>
        <begin position="1"/>
        <end position="222"/>
    </location>
</feature>
<evidence type="ECO:0000256" key="4">
    <source>
        <dbReference type="ARBA" id="ARBA00022670"/>
    </source>
</evidence>
<sequence>MTRIFVQRGTAGSSSSSGRSGSQSAQQPAAAAREELPLQPQPQLPELLAIDDVTEHLNEGNENNSSRIKFLRTDDTISESSSYAEERAAREKPPKDDSNVINPTSLVEEPIVLHTPDQIEHGNSVPSGTNSSQMVGAASHPPPPPAPPPKSLLGNSGLWRMGPGSSNSVRIGSPRRPVAWPPVAARTSASGSRPSSPRSLVDGEGYNSADEQGPCYASSYDDSERERMFEHDLRRVKGLEIRKTAEDGNCLFRAVADQVYGDAEAYDMARQMCVDYMTNVDRDQVKAAIKAQQDQQIDNALMAEGRFYSDLELTEREIERMVMEASRSEYLAKEKKLNIRESSTSGAEPSSSAAISGSSRSVAGADRSSEDYFVLPDTVLTRSMQLLLAMGFGYNQVMEAYSIFGEDVDSMVCYLVETGGASAGGSNRRKGKAAE</sequence>
<evidence type="ECO:0000256" key="3">
    <source>
        <dbReference type="ARBA" id="ARBA00012759"/>
    </source>
</evidence>
<proteinExistence type="inferred from homology"/>
<dbReference type="InterPro" id="IPR050704">
    <property type="entry name" value="Peptidase_C85-like"/>
</dbReference>
<dbReference type="PANTHER" id="PTHR12419:SF4">
    <property type="entry name" value="OTU DOMAIN-CONTAINING PROTEIN 5"/>
    <property type="match status" value="1"/>
</dbReference>
<evidence type="ECO:0000256" key="2">
    <source>
        <dbReference type="ARBA" id="ARBA00010407"/>
    </source>
</evidence>
<evidence type="ECO:0000256" key="6">
    <source>
        <dbReference type="ARBA" id="ARBA00022801"/>
    </source>
</evidence>
<comment type="similarity">
    <text evidence="2">Belongs to the peptidase C85 family.</text>
</comment>
<name>A0A1D6EBH0_MAIZE</name>
<reference evidence="9" key="1">
    <citation type="submission" date="2015-12" db="EMBL/GenBank/DDBJ databases">
        <title>Update maize B73 reference genome by single molecule sequencing technologies.</title>
        <authorList>
            <consortium name="Maize Genome Sequencing Project"/>
            <person name="Ware D."/>
        </authorList>
    </citation>
    <scope>NUCLEOTIDE SEQUENCE [LARGE SCALE GENOMIC DNA]</scope>
    <source>
        <tissue evidence="9">Seedling</tissue>
    </source>
</reference>
<feature type="compositionally biased region" description="Polar residues" evidence="7">
    <location>
        <begin position="124"/>
        <end position="134"/>
    </location>
</feature>
<accession>A0A1D6EBH0</accession>
<dbReference type="Gene3D" id="3.90.70.80">
    <property type="match status" value="1"/>
</dbReference>
<dbReference type="SUPFAM" id="SSF54001">
    <property type="entry name" value="Cysteine proteinases"/>
    <property type="match status" value="1"/>
</dbReference>
<dbReference type="EMBL" id="CM007648">
    <property type="protein sequence ID" value="ONM17689.1"/>
    <property type="molecule type" value="Genomic_DNA"/>
</dbReference>
<feature type="compositionally biased region" description="Low complexity" evidence="7">
    <location>
        <begin position="342"/>
        <end position="363"/>
    </location>
</feature>
<keyword evidence="5" id="KW-0833">Ubl conjugation pathway</keyword>
<evidence type="ECO:0000256" key="7">
    <source>
        <dbReference type="SAM" id="MobiDB-lite"/>
    </source>
</evidence>
<evidence type="ECO:0000256" key="1">
    <source>
        <dbReference type="ARBA" id="ARBA00000707"/>
    </source>
</evidence>
<organism evidence="9">
    <name type="scientific">Zea mays</name>
    <name type="common">Maize</name>
    <dbReference type="NCBI Taxonomy" id="4577"/>
    <lineage>
        <taxon>Eukaryota</taxon>
        <taxon>Viridiplantae</taxon>
        <taxon>Streptophyta</taxon>
        <taxon>Embryophyta</taxon>
        <taxon>Tracheophyta</taxon>
        <taxon>Spermatophyta</taxon>
        <taxon>Magnoliopsida</taxon>
        <taxon>Liliopsida</taxon>
        <taxon>Poales</taxon>
        <taxon>Poaceae</taxon>
        <taxon>PACMAD clade</taxon>
        <taxon>Panicoideae</taxon>
        <taxon>Andropogonodae</taxon>
        <taxon>Andropogoneae</taxon>
        <taxon>Tripsacinae</taxon>
        <taxon>Zea</taxon>
    </lineage>
</organism>
<dbReference type="SUPFAM" id="SSF46934">
    <property type="entry name" value="UBA-like"/>
    <property type="match status" value="1"/>
</dbReference>
<dbReference type="GO" id="GO:0004843">
    <property type="term" value="F:cysteine-type deubiquitinase activity"/>
    <property type="evidence" value="ECO:0007669"/>
    <property type="project" value="UniProtKB-EC"/>
</dbReference>
<comment type="catalytic activity">
    <reaction evidence="1">
        <text>Thiol-dependent hydrolysis of ester, thioester, amide, peptide and isopeptide bonds formed by the C-terminal Gly of ubiquitin (a 76-residue protein attached to proteins as an intracellular targeting signal).</text>
        <dbReference type="EC" id="3.4.19.12"/>
    </reaction>
</comment>
<dbReference type="InterPro" id="IPR015940">
    <property type="entry name" value="UBA"/>
</dbReference>
<dbReference type="InterPro" id="IPR009060">
    <property type="entry name" value="UBA-like_sf"/>
</dbReference>
<feature type="region of interest" description="Disordered" evidence="7">
    <location>
        <begin position="340"/>
        <end position="363"/>
    </location>
</feature>
<evidence type="ECO:0000313" key="9">
    <source>
        <dbReference type="EMBL" id="ONM17689.1"/>
    </source>
</evidence>
<evidence type="ECO:0000259" key="8">
    <source>
        <dbReference type="PROSITE" id="PS50030"/>
    </source>
</evidence>
<dbReference type="EC" id="3.4.19.12" evidence="3"/>
<dbReference type="AlphaFoldDB" id="A0A1D6EBH0"/>
<evidence type="ECO:0000256" key="5">
    <source>
        <dbReference type="ARBA" id="ARBA00022786"/>
    </source>
</evidence>
<gene>
    <name evidence="9" type="ORF">ZEAMMB73_Zm00001d003773</name>
</gene>
<feature type="compositionally biased region" description="Low complexity" evidence="7">
    <location>
        <begin position="7"/>
        <end position="31"/>
    </location>
</feature>
<dbReference type="ExpressionAtlas" id="A0A1D6EBH0">
    <property type="expression patterns" value="baseline and differential"/>
</dbReference>
<dbReference type="PROSITE" id="PS50030">
    <property type="entry name" value="UBA"/>
    <property type="match status" value="1"/>
</dbReference>
<feature type="compositionally biased region" description="Pro residues" evidence="7">
    <location>
        <begin position="140"/>
        <end position="150"/>
    </location>
</feature>
<dbReference type="GO" id="GO:0006508">
    <property type="term" value="P:proteolysis"/>
    <property type="evidence" value="ECO:0007669"/>
    <property type="project" value="UniProtKB-KW"/>
</dbReference>
<feature type="compositionally biased region" description="Basic and acidic residues" evidence="7">
    <location>
        <begin position="84"/>
        <end position="98"/>
    </location>
</feature>
<dbReference type="InterPro" id="IPR038765">
    <property type="entry name" value="Papain-like_cys_pep_sf"/>
</dbReference>
<feature type="compositionally biased region" description="Low complexity" evidence="7">
    <location>
        <begin position="174"/>
        <end position="199"/>
    </location>
</feature>
<protein>
    <recommendedName>
        <fullName evidence="3">ubiquitinyl hydrolase 1</fullName>
        <ecNumber evidence="3">3.4.19.12</ecNumber>
    </recommendedName>
</protein>
<feature type="domain" description="UBA" evidence="8">
    <location>
        <begin position="378"/>
        <end position="418"/>
    </location>
</feature>